<dbReference type="RefSeq" id="WP_201882759.1">
    <property type="nucleotide sequence ID" value="NZ_JAERRF010000044.1"/>
</dbReference>
<protein>
    <recommendedName>
        <fullName evidence="3">Tetratricopeptide repeat protein</fullName>
    </recommendedName>
</protein>
<gene>
    <name evidence="1" type="ORF">JK363_38410</name>
</gene>
<accession>A0ABS1NQL8</accession>
<keyword evidence="2" id="KW-1185">Reference proteome</keyword>
<comment type="caution">
    <text evidence="1">The sequence shown here is derived from an EMBL/GenBank/DDBJ whole genome shotgun (WGS) entry which is preliminary data.</text>
</comment>
<name>A0ABS1NQL8_9ACTN</name>
<dbReference type="EMBL" id="JAERRF010000044">
    <property type="protein sequence ID" value="MBL1102391.1"/>
    <property type="molecule type" value="Genomic_DNA"/>
</dbReference>
<evidence type="ECO:0000313" key="2">
    <source>
        <dbReference type="Proteomes" id="UP000634229"/>
    </source>
</evidence>
<evidence type="ECO:0008006" key="3">
    <source>
        <dbReference type="Google" id="ProtNLM"/>
    </source>
</evidence>
<proteinExistence type="predicted"/>
<sequence length="532" mass="58537">MALDDTASIPDGYPETLVGAIRLALQRLMNKEELQPASTGAAHALFPAAYFASRMIPIWLLYFATLMSSDNAARAGLRHPAVFGPAAKVPFTAHEMHRALRTESLAQRDEPLCTLPQQEWSAAHCEGVDDTISVNEIVQHVIRTLAEYGSDVPDILSQAAFHAQGWLAAFIEANDEKHLLAVLPHVQSLADHAGRLGIATDVLAVMWANLAGAYVLLGELDDAREALENELAHLLARKEPAPLLELKTRTQLADVLRNIGEMSAVWLQHLYRARDLAYQLADSRPEDVSLVVGNCLTILASHAGRGAADPVVQALADDLESLQGRVPGTRRTQVQREIRQINLALSNGHMSDEEVEQRCRSLLEDDSLPRPQRLQLTAFLTEALAFQHRWSDALDNLQAIREYMVEWPLHPQLMARTLHNVGLRVGLAVASGEPECRAAFAVLFGGAEPSPNHECRPLLSTLVNMASHMPGAHLSLEAGMTCMPFKMQTLRLLEAVCDQDHEVWSNTAVDIRYVNVQICAHRPGYGVCSGWQ</sequence>
<reference evidence="1 2" key="1">
    <citation type="submission" date="2021-01" db="EMBL/GenBank/DDBJ databases">
        <title>WGS of actinomycetes isolated from Thailand.</title>
        <authorList>
            <person name="Thawai C."/>
        </authorList>
    </citation>
    <scope>NUCLEOTIDE SEQUENCE [LARGE SCALE GENOMIC DNA]</scope>
    <source>
        <strain evidence="1 2">CA1R205</strain>
    </source>
</reference>
<organism evidence="1 2">
    <name type="scientific">Streptomyces coffeae</name>
    <dbReference type="NCBI Taxonomy" id="621382"/>
    <lineage>
        <taxon>Bacteria</taxon>
        <taxon>Bacillati</taxon>
        <taxon>Actinomycetota</taxon>
        <taxon>Actinomycetes</taxon>
        <taxon>Kitasatosporales</taxon>
        <taxon>Streptomycetaceae</taxon>
        <taxon>Streptomyces</taxon>
    </lineage>
</organism>
<evidence type="ECO:0000313" key="1">
    <source>
        <dbReference type="EMBL" id="MBL1102391.1"/>
    </source>
</evidence>
<dbReference type="Proteomes" id="UP000634229">
    <property type="component" value="Unassembled WGS sequence"/>
</dbReference>